<proteinExistence type="predicted"/>
<protein>
    <submittedName>
        <fullName evidence="1">Uncharacterized protein</fullName>
    </submittedName>
</protein>
<dbReference type="Proteomes" id="UP001152320">
    <property type="component" value="Chromosome 19"/>
</dbReference>
<gene>
    <name evidence="1" type="ORF">HOLleu_36808</name>
</gene>
<name>A0A9Q0YKK4_HOLLE</name>
<evidence type="ECO:0000313" key="1">
    <source>
        <dbReference type="EMBL" id="KAJ8024157.1"/>
    </source>
</evidence>
<comment type="caution">
    <text evidence="1">The sequence shown here is derived from an EMBL/GenBank/DDBJ whole genome shotgun (WGS) entry which is preliminary data.</text>
</comment>
<reference evidence="1" key="1">
    <citation type="submission" date="2021-10" db="EMBL/GenBank/DDBJ databases">
        <title>Tropical sea cucumber genome reveals ecological adaptation and Cuvierian tubules defense mechanism.</title>
        <authorList>
            <person name="Chen T."/>
        </authorList>
    </citation>
    <scope>NUCLEOTIDE SEQUENCE</scope>
    <source>
        <strain evidence="1">Nanhai2018</strain>
        <tissue evidence="1">Muscle</tissue>
    </source>
</reference>
<sequence>MRGFVPIPRSYHFGCGNSRGGNSMNITPYLYQTQPLRSMKGLSKNRTHIPERPRSGIKHCKNLLQMCNDYLTTIPNACSFDGNIKTLFSDWNWTAMLRTMA</sequence>
<organism evidence="1 2">
    <name type="scientific">Holothuria leucospilota</name>
    <name type="common">Black long sea cucumber</name>
    <name type="synonym">Mertensiothuria leucospilota</name>
    <dbReference type="NCBI Taxonomy" id="206669"/>
    <lineage>
        <taxon>Eukaryota</taxon>
        <taxon>Metazoa</taxon>
        <taxon>Echinodermata</taxon>
        <taxon>Eleutherozoa</taxon>
        <taxon>Echinozoa</taxon>
        <taxon>Holothuroidea</taxon>
        <taxon>Aspidochirotacea</taxon>
        <taxon>Aspidochirotida</taxon>
        <taxon>Holothuriidae</taxon>
        <taxon>Holothuria</taxon>
    </lineage>
</organism>
<evidence type="ECO:0000313" key="2">
    <source>
        <dbReference type="Proteomes" id="UP001152320"/>
    </source>
</evidence>
<dbReference type="AlphaFoldDB" id="A0A9Q0YKK4"/>
<dbReference type="EMBL" id="JAIZAY010000019">
    <property type="protein sequence ID" value="KAJ8024157.1"/>
    <property type="molecule type" value="Genomic_DNA"/>
</dbReference>
<accession>A0A9Q0YKK4</accession>
<keyword evidence="2" id="KW-1185">Reference proteome</keyword>